<feature type="region of interest" description="Disordered" evidence="3">
    <location>
        <begin position="274"/>
        <end position="310"/>
    </location>
</feature>
<gene>
    <name evidence="6 7" type="primary">LOC139354879</name>
</gene>
<evidence type="ECO:0000313" key="7">
    <source>
        <dbReference type="RefSeq" id="XP_070855225.1"/>
    </source>
</evidence>
<accession>A0ABM4TZ21</accession>
<dbReference type="Proteomes" id="UP001652628">
    <property type="component" value="Unplaced"/>
</dbReference>
<sequence>MVPKRNHGYVTIFVAVVLVCLLKILFWNPPLPILTNQRSMKVVVTVFYEALCPDSKYFLTKQLLPTFKVAEEFMEVQLAPYGKARKKELNGKITFDCQHGPTECQANIYHACATKIIEDPLLRLNVVTCMIGDNRVPQDAMHKCAKEHNIDYTLIQKCSDSKQGLDLLKLNAEATHALRPPVTFIPTITIDGSQGRQASILKDLFSEVIECKDAVTYLRESYKYHRRQVSFRLSKREADDGDALKYEDKVQWEFLLQKNNTTSPLIISIMNKSEAVRHRRPKTTPNKRRPKVKENRRTFGSSGDVDFGLI</sequence>
<dbReference type="Gene3D" id="3.40.30.10">
    <property type="entry name" value="Glutaredoxin"/>
    <property type="match status" value="1"/>
</dbReference>
<dbReference type="GeneID" id="139354879"/>
<evidence type="ECO:0000313" key="5">
    <source>
        <dbReference type="Proteomes" id="UP001652628"/>
    </source>
</evidence>
<dbReference type="RefSeq" id="XP_070855225.1">
    <property type="nucleotide sequence ID" value="XM_070999124.1"/>
</dbReference>
<evidence type="ECO:0000313" key="6">
    <source>
        <dbReference type="RefSeq" id="XP_070855224.1"/>
    </source>
</evidence>
<dbReference type="PANTHER" id="PTHR13234:SF71">
    <property type="entry name" value="GAMMA-INTERFERON-INDUCIBLE LYSOSOMAL THIOL REDUCTASE-LIKE PROTEIN"/>
    <property type="match status" value="1"/>
</dbReference>
<evidence type="ECO:0000256" key="1">
    <source>
        <dbReference type="ARBA" id="ARBA00005679"/>
    </source>
</evidence>
<keyword evidence="4" id="KW-0812">Transmembrane</keyword>
<evidence type="ECO:0000256" key="3">
    <source>
        <dbReference type="SAM" id="MobiDB-lite"/>
    </source>
</evidence>
<reference evidence="6 7" key="1">
    <citation type="submission" date="2025-05" db="UniProtKB">
        <authorList>
            <consortium name="RefSeq"/>
        </authorList>
    </citation>
    <scope>IDENTIFICATION</scope>
</reference>
<protein>
    <submittedName>
        <fullName evidence="6 7">Gamma-interferon-inducible lysosomal thiol reductase isoform X3</fullName>
    </submittedName>
</protein>
<dbReference type="InterPro" id="IPR004911">
    <property type="entry name" value="Interferon-induced_GILT"/>
</dbReference>
<feature type="compositionally biased region" description="Basic residues" evidence="3">
    <location>
        <begin position="277"/>
        <end position="291"/>
    </location>
</feature>
<name>A0ABM4TZ21_DROSZ</name>
<keyword evidence="4" id="KW-0472">Membrane</keyword>
<dbReference type="Pfam" id="PF03227">
    <property type="entry name" value="GILT"/>
    <property type="match status" value="1"/>
</dbReference>
<keyword evidence="2" id="KW-0325">Glycoprotein</keyword>
<organism evidence="5 6">
    <name type="scientific">Drosophila suzukii</name>
    <name type="common">Spotted-wing drosophila fruit fly</name>
    <dbReference type="NCBI Taxonomy" id="28584"/>
    <lineage>
        <taxon>Eukaryota</taxon>
        <taxon>Metazoa</taxon>
        <taxon>Ecdysozoa</taxon>
        <taxon>Arthropoda</taxon>
        <taxon>Hexapoda</taxon>
        <taxon>Insecta</taxon>
        <taxon>Pterygota</taxon>
        <taxon>Neoptera</taxon>
        <taxon>Endopterygota</taxon>
        <taxon>Diptera</taxon>
        <taxon>Brachycera</taxon>
        <taxon>Muscomorpha</taxon>
        <taxon>Ephydroidea</taxon>
        <taxon>Drosophilidae</taxon>
        <taxon>Drosophila</taxon>
        <taxon>Sophophora</taxon>
    </lineage>
</organism>
<comment type="similarity">
    <text evidence="1">Belongs to the GILT family.</text>
</comment>
<evidence type="ECO:0000256" key="4">
    <source>
        <dbReference type="SAM" id="Phobius"/>
    </source>
</evidence>
<proteinExistence type="inferred from homology"/>
<keyword evidence="4" id="KW-1133">Transmembrane helix</keyword>
<feature type="transmembrane region" description="Helical" evidence="4">
    <location>
        <begin position="7"/>
        <end position="27"/>
    </location>
</feature>
<dbReference type="PANTHER" id="PTHR13234">
    <property type="entry name" value="GAMMA-INTERFERON INDUCIBLE LYSOSOMAL THIOL REDUCTASE GILT"/>
    <property type="match status" value="1"/>
</dbReference>
<dbReference type="RefSeq" id="XP_070855224.1">
    <property type="nucleotide sequence ID" value="XM_070999123.1"/>
</dbReference>
<evidence type="ECO:0000256" key="2">
    <source>
        <dbReference type="ARBA" id="ARBA00023180"/>
    </source>
</evidence>
<keyword evidence="5" id="KW-1185">Reference proteome</keyword>